<reference evidence="2 3" key="1">
    <citation type="journal article" date="2021" name="Plant Biotechnol. J.">
        <title>Multi-omics assisted identification of the key and species-specific regulatory components of drought-tolerant mechanisms in Gossypium stocksii.</title>
        <authorList>
            <person name="Yu D."/>
            <person name="Ke L."/>
            <person name="Zhang D."/>
            <person name="Wu Y."/>
            <person name="Sun Y."/>
            <person name="Mei J."/>
            <person name="Sun J."/>
            <person name="Sun Y."/>
        </authorList>
    </citation>
    <scope>NUCLEOTIDE SEQUENCE [LARGE SCALE GENOMIC DNA]</scope>
    <source>
        <strain evidence="3">cv. E1</strain>
        <tissue evidence="2">Leaf</tissue>
    </source>
</reference>
<dbReference type="OrthoDB" id="1936010at2759"/>
<gene>
    <name evidence="2" type="ORF">J1N35_036886</name>
</gene>
<evidence type="ECO:0000256" key="1">
    <source>
        <dbReference type="SAM" id="MobiDB-lite"/>
    </source>
</evidence>
<evidence type="ECO:0000313" key="2">
    <source>
        <dbReference type="EMBL" id="KAH1046102.1"/>
    </source>
</evidence>
<sequence length="55" mass="5947">MGNKFTINYDPSPSVKKNLTDSHTIGGIKDTDPSPGVKNKLSDSQIVDDIKDSVK</sequence>
<feature type="region of interest" description="Disordered" evidence="1">
    <location>
        <begin position="1"/>
        <end position="55"/>
    </location>
</feature>
<dbReference type="EMBL" id="JAIQCV010000011">
    <property type="protein sequence ID" value="KAH1046102.1"/>
    <property type="molecule type" value="Genomic_DNA"/>
</dbReference>
<accession>A0A9D3UIZ9</accession>
<keyword evidence="3" id="KW-1185">Reference proteome</keyword>
<evidence type="ECO:0000313" key="3">
    <source>
        <dbReference type="Proteomes" id="UP000828251"/>
    </source>
</evidence>
<feature type="compositionally biased region" description="Polar residues" evidence="1">
    <location>
        <begin position="1"/>
        <end position="23"/>
    </location>
</feature>
<comment type="caution">
    <text evidence="2">The sequence shown here is derived from an EMBL/GenBank/DDBJ whole genome shotgun (WGS) entry which is preliminary data.</text>
</comment>
<name>A0A9D3UIZ9_9ROSI</name>
<dbReference type="AlphaFoldDB" id="A0A9D3UIZ9"/>
<proteinExistence type="predicted"/>
<organism evidence="2 3">
    <name type="scientific">Gossypium stocksii</name>
    <dbReference type="NCBI Taxonomy" id="47602"/>
    <lineage>
        <taxon>Eukaryota</taxon>
        <taxon>Viridiplantae</taxon>
        <taxon>Streptophyta</taxon>
        <taxon>Embryophyta</taxon>
        <taxon>Tracheophyta</taxon>
        <taxon>Spermatophyta</taxon>
        <taxon>Magnoliopsida</taxon>
        <taxon>eudicotyledons</taxon>
        <taxon>Gunneridae</taxon>
        <taxon>Pentapetalae</taxon>
        <taxon>rosids</taxon>
        <taxon>malvids</taxon>
        <taxon>Malvales</taxon>
        <taxon>Malvaceae</taxon>
        <taxon>Malvoideae</taxon>
        <taxon>Gossypium</taxon>
    </lineage>
</organism>
<dbReference type="Proteomes" id="UP000828251">
    <property type="component" value="Unassembled WGS sequence"/>
</dbReference>
<protein>
    <submittedName>
        <fullName evidence="2">Uncharacterized protein</fullName>
    </submittedName>
</protein>